<protein>
    <recommendedName>
        <fullName evidence="5 15">5-aminolevulinate synthase</fullName>
        <ecNumber evidence="5 15">2.3.1.37</ecNumber>
    </recommendedName>
    <alternativeName>
        <fullName evidence="10 15">5-aminolevulinic acid synthase</fullName>
    </alternativeName>
    <alternativeName>
        <fullName evidence="11 15">Delta-ALA synthase</fullName>
    </alternativeName>
    <alternativeName>
        <fullName evidence="12 15">Delta-aminolevulinate synthase</fullName>
    </alternativeName>
</protein>
<comment type="pathway">
    <text evidence="2 15">Porphyrin-containing compound metabolism; protoporphyrin-IX biosynthesis; 5-aminolevulinate from glycine: step 1/1.</text>
</comment>
<dbReference type="InterPro" id="IPR015424">
    <property type="entry name" value="PyrdxlP-dep_Trfase"/>
</dbReference>
<evidence type="ECO:0000313" key="17">
    <source>
        <dbReference type="EMBL" id="MCK0207321.1"/>
    </source>
</evidence>
<feature type="domain" description="Aminotransferase class I/classII large" evidence="16">
    <location>
        <begin position="46"/>
        <end position="389"/>
    </location>
</feature>
<dbReference type="RefSeq" id="WP_247199197.1">
    <property type="nucleotide sequence ID" value="NZ_JALKCG010000001.1"/>
</dbReference>
<evidence type="ECO:0000256" key="8">
    <source>
        <dbReference type="ARBA" id="ARBA00023133"/>
    </source>
</evidence>
<dbReference type="InterPro" id="IPR004839">
    <property type="entry name" value="Aminotransferase_I/II_large"/>
</dbReference>
<dbReference type="PANTHER" id="PTHR13693">
    <property type="entry name" value="CLASS II AMINOTRANSFERASE/8-AMINO-7-OXONONANOATE SYNTHASE"/>
    <property type="match status" value="1"/>
</dbReference>
<evidence type="ECO:0000256" key="14">
    <source>
        <dbReference type="RuleBase" id="RU003693"/>
    </source>
</evidence>
<evidence type="ECO:0000256" key="10">
    <source>
        <dbReference type="ARBA" id="ARBA00031691"/>
    </source>
</evidence>
<comment type="caution">
    <text evidence="17">The sequence shown here is derived from an EMBL/GenBank/DDBJ whole genome shotgun (WGS) entry which is preliminary data.</text>
</comment>
<dbReference type="InterPro" id="IPR050087">
    <property type="entry name" value="AON_synthase_class-II"/>
</dbReference>
<dbReference type="InterPro" id="IPR001917">
    <property type="entry name" value="Aminotrans_II_pyridoxalP_BS"/>
</dbReference>
<evidence type="ECO:0000256" key="9">
    <source>
        <dbReference type="ARBA" id="ARBA00023315"/>
    </source>
</evidence>
<keyword evidence="7 14" id="KW-0663">Pyridoxal phosphate</keyword>
<sequence length="408" mass="43928">MDYARFFQDAVDTLRNERRYRTFAEIERDTARFPHAVWHSPQGERDIVIWCSNDYLGMGCHASVVEAMCETARQAGAGAGGTRNISGNSHAIVALESELADLHGKDAALVFTSGYVSNQTGIATLARLIPDCVILSDALNHNSMIEGVRQAGRDKKVFRHNDLAHLEELLREAGDRPKLIVFESVYSMDGDVAPIGAICDLAERYGAMTYLDEVHAVGMYGPRGAGVAERDGVMHRVDVIEGTLGKAFGVVGGYIAGKRAVMDAVRSYAPGFIFTTALPPAVAAAAAASVRHLKASAAERTRQQAQVAKVKRALDLAGLPQIVTQTHIVPVMVGDAEACKAASDMLLAEHGIYIQPINYPTVPRGTERLRITPGPFHDDALVAQLAAALSDVWSRLGLPFVTRAQAAE</sequence>
<evidence type="ECO:0000256" key="2">
    <source>
        <dbReference type="ARBA" id="ARBA00005029"/>
    </source>
</evidence>
<dbReference type="Pfam" id="PF00155">
    <property type="entry name" value="Aminotran_1_2"/>
    <property type="match status" value="1"/>
</dbReference>
<dbReference type="SUPFAM" id="SSF53383">
    <property type="entry name" value="PLP-dependent transferases"/>
    <property type="match status" value="1"/>
</dbReference>
<dbReference type="GO" id="GO:0003870">
    <property type="term" value="F:5-aminolevulinate synthase activity"/>
    <property type="evidence" value="ECO:0007669"/>
    <property type="project" value="UniProtKB-EC"/>
</dbReference>
<keyword evidence="8 15" id="KW-0350">Heme biosynthesis</keyword>
<dbReference type="PROSITE" id="PS00599">
    <property type="entry name" value="AA_TRANSFER_CLASS_2"/>
    <property type="match status" value="1"/>
</dbReference>
<name>A0ABT0DJ66_9HYPH</name>
<dbReference type="Proteomes" id="UP001202867">
    <property type="component" value="Unassembled WGS sequence"/>
</dbReference>
<comment type="catalytic activity">
    <reaction evidence="13 15">
        <text>succinyl-CoA + glycine + H(+) = 5-aminolevulinate + CO2 + CoA</text>
        <dbReference type="Rhea" id="RHEA:12921"/>
        <dbReference type="ChEBI" id="CHEBI:15378"/>
        <dbReference type="ChEBI" id="CHEBI:16526"/>
        <dbReference type="ChEBI" id="CHEBI:57287"/>
        <dbReference type="ChEBI" id="CHEBI:57292"/>
        <dbReference type="ChEBI" id="CHEBI:57305"/>
        <dbReference type="ChEBI" id="CHEBI:356416"/>
        <dbReference type="EC" id="2.3.1.37"/>
    </reaction>
</comment>
<keyword evidence="6 15" id="KW-0808">Transferase</keyword>
<dbReference type="CDD" id="cd06454">
    <property type="entry name" value="KBL_like"/>
    <property type="match status" value="1"/>
</dbReference>
<dbReference type="InterPro" id="IPR010961">
    <property type="entry name" value="4pyrrol_synth_NH2levulA_synth"/>
</dbReference>
<comment type="cofactor">
    <cofactor evidence="1 14">
        <name>pyridoxal 5'-phosphate</name>
        <dbReference type="ChEBI" id="CHEBI:597326"/>
    </cofactor>
</comment>
<dbReference type="EMBL" id="JALKCG010000001">
    <property type="protein sequence ID" value="MCK0207321.1"/>
    <property type="molecule type" value="Genomic_DNA"/>
</dbReference>
<reference evidence="18" key="1">
    <citation type="submission" date="2023-07" db="EMBL/GenBank/DDBJ databases">
        <title>Ancylobacter moscoviensis sp. nov., facultatively methylotrophic bacteria from activated sludge and the reclassification of Starkeya novella (Starkey 1934) Kelly et al. 2000 as Ancylobacter novellus comb. nov., Starkeya koreensis Im et al. 2006 as Ancylobacter koreensis comb.nov., Angulomicrobium tetraedrale Vasil'eva et al. 1986 as Ancylobacter tetraedralis comb. nov., Angulomicrobium amanitiforme Fritz et al. 2004 as Ancylobacter amanitiformis comb. nov. and Methylorhabdus multivorans Doronina et al. 1996 as Ancylobacter multivorans comb. nov. and emended description of the genus Ancylobacter.</title>
        <authorList>
            <person name="Doronina N."/>
            <person name="Chemodurova A."/>
            <person name="Grouzdev D."/>
            <person name="Koziaeva V."/>
            <person name="Shi W."/>
            <person name="Wu L."/>
            <person name="Kaparullina E."/>
        </authorList>
    </citation>
    <scope>NUCLEOTIDE SEQUENCE [LARGE SCALE GENOMIC DNA]</scope>
    <source>
        <strain evidence="18">Jip08</strain>
    </source>
</reference>
<evidence type="ECO:0000256" key="6">
    <source>
        <dbReference type="ARBA" id="ARBA00022679"/>
    </source>
</evidence>
<keyword evidence="9 15" id="KW-0012">Acyltransferase</keyword>
<keyword evidence="18" id="KW-1185">Reference proteome</keyword>
<dbReference type="Gene3D" id="3.40.640.10">
    <property type="entry name" value="Type I PLP-dependent aspartate aminotransferase-like (Major domain)"/>
    <property type="match status" value="1"/>
</dbReference>
<evidence type="ECO:0000256" key="7">
    <source>
        <dbReference type="ARBA" id="ARBA00022898"/>
    </source>
</evidence>
<evidence type="ECO:0000256" key="5">
    <source>
        <dbReference type="ARBA" id="ARBA00013257"/>
    </source>
</evidence>
<evidence type="ECO:0000256" key="3">
    <source>
        <dbReference type="ARBA" id="ARBA00008392"/>
    </source>
</evidence>
<dbReference type="PANTHER" id="PTHR13693:SF102">
    <property type="entry name" value="2-AMINO-3-KETOBUTYRATE COENZYME A LIGASE, MITOCHONDRIAL"/>
    <property type="match status" value="1"/>
</dbReference>
<dbReference type="EC" id="2.3.1.37" evidence="5 15"/>
<dbReference type="Gene3D" id="3.90.1150.10">
    <property type="entry name" value="Aspartate Aminotransferase, domain 1"/>
    <property type="match status" value="1"/>
</dbReference>
<evidence type="ECO:0000256" key="13">
    <source>
        <dbReference type="ARBA" id="ARBA00047654"/>
    </source>
</evidence>
<comment type="similarity">
    <text evidence="3 14">Belongs to the class-II pyridoxal-phosphate-dependent aminotransferase family.</text>
</comment>
<dbReference type="InterPro" id="IPR015422">
    <property type="entry name" value="PyrdxlP-dep_Trfase_small"/>
</dbReference>
<proteinExistence type="inferred from homology"/>
<dbReference type="InterPro" id="IPR015421">
    <property type="entry name" value="PyrdxlP-dep_Trfase_major"/>
</dbReference>
<dbReference type="NCBIfam" id="TIGR01821">
    <property type="entry name" value="5aminolev_synth"/>
    <property type="match status" value="1"/>
</dbReference>
<accession>A0ABT0DJ66</accession>
<organism evidence="17 18">
    <name type="scientific">Ancylobacter koreensis</name>
    <dbReference type="NCBI Taxonomy" id="266121"/>
    <lineage>
        <taxon>Bacteria</taxon>
        <taxon>Pseudomonadati</taxon>
        <taxon>Pseudomonadota</taxon>
        <taxon>Alphaproteobacteria</taxon>
        <taxon>Hyphomicrobiales</taxon>
        <taxon>Xanthobacteraceae</taxon>
        <taxon>Ancylobacter</taxon>
    </lineage>
</organism>
<evidence type="ECO:0000313" key="18">
    <source>
        <dbReference type="Proteomes" id="UP001202867"/>
    </source>
</evidence>
<evidence type="ECO:0000259" key="16">
    <source>
        <dbReference type="Pfam" id="PF00155"/>
    </source>
</evidence>
<gene>
    <name evidence="17" type="primary">hemA</name>
    <name evidence="17" type="ORF">MWN33_04655</name>
</gene>
<evidence type="ECO:0000256" key="1">
    <source>
        <dbReference type="ARBA" id="ARBA00001933"/>
    </source>
</evidence>
<evidence type="ECO:0000256" key="12">
    <source>
        <dbReference type="ARBA" id="ARBA00032773"/>
    </source>
</evidence>
<comment type="subunit">
    <text evidence="4">Homodimer.</text>
</comment>
<evidence type="ECO:0000256" key="15">
    <source>
        <dbReference type="RuleBase" id="RU910713"/>
    </source>
</evidence>
<evidence type="ECO:0000256" key="11">
    <source>
        <dbReference type="ARBA" id="ARBA00031945"/>
    </source>
</evidence>
<evidence type="ECO:0000256" key="4">
    <source>
        <dbReference type="ARBA" id="ARBA00011738"/>
    </source>
</evidence>